<protein>
    <recommendedName>
        <fullName evidence="19">Voltage-dependent L-type calcium channel subunit alpha</fullName>
    </recommendedName>
</protein>
<evidence type="ECO:0000256" key="20">
    <source>
        <dbReference type="SAM" id="MobiDB-lite"/>
    </source>
</evidence>
<evidence type="ECO:0000256" key="8">
    <source>
        <dbReference type="ARBA" id="ARBA00022737"/>
    </source>
</evidence>
<dbReference type="Gene3D" id="1.10.287.70">
    <property type="match status" value="3"/>
</dbReference>
<evidence type="ECO:0000256" key="18">
    <source>
        <dbReference type="PIRSR" id="PIRSR602077-3"/>
    </source>
</evidence>
<feature type="transmembrane region" description="Helical" evidence="21">
    <location>
        <begin position="1146"/>
        <end position="1165"/>
    </location>
</feature>
<evidence type="ECO:0000313" key="24">
    <source>
        <dbReference type="Proteomes" id="UP000242638"/>
    </source>
</evidence>
<feature type="transmembrane region" description="Helical" evidence="21">
    <location>
        <begin position="1036"/>
        <end position="1061"/>
    </location>
</feature>
<keyword evidence="24" id="KW-1185">Reference proteome</keyword>
<keyword evidence="16" id="KW-0407">Ion channel</keyword>
<evidence type="ECO:0000256" key="3">
    <source>
        <dbReference type="ARBA" id="ARBA00022553"/>
    </source>
</evidence>
<dbReference type="GO" id="GO:0005891">
    <property type="term" value="C:voltage-gated calcium channel complex"/>
    <property type="evidence" value="ECO:0007669"/>
    <property type="project" value="InterPro"/>
</dbReference>
<feature type="transmembrane region" description="Helical" evidence="21">
    <location>
        <begin position="103"/>
        <end position="122"/>
    </location>
</feature>
<feature type="transmembrane region" description="Helical" evidence="21">
    <location>
        <begin position="1104"/>
        <end position="1126"/>
    </location>
</feature>
<evidence type="ECO:0000256" key="11">
    <source>
        <dbReference type="ARBA" id="ARBA00022989"/>
    </source>
</evidence>
<keyword evidence="11 21" id="KW-1133">Transmembrane helix</keyword>
<keyword evidence="5 19" id="KW-0107">Calcium channel</keyword>
<comment type="function">
    <text evidence="19">Voltage-sensitive calcium channels (VSCC) mediate the entry of calcium ions into excitable cells and are also involved in a variety of calcium-dependent processes, including muscle contraction, hormone or neurotransmitter release, gene expression, cell motility, cell division and cell death.</text>
</comment>
<keyword evidence="12" id="KW-0406">Ion transport</keyword>
<evidence type="ECO:0000256" key="1">
    <source>
        <dbReference type="ARBA" id="ARBA00004141"/>
    </source>
</evidence>
<name>A0A3P9QD23_POERE</name>
<evidence type="ECO:0000256" key="10">
    <source>
        <dbReference type="ARBA" id="ARBA00022882"/>
    </source>
</evidence>
<feature type="transmembrane region" description="Helical" evidence="21">
    <location>
        <begin position="521"/>
        <end position="542"/>
    </location>
</feature>
<feature type="transmembrane region" description="Helical" evidence="21">
    <location>
        <begin position="554"/>
        <end position="579"/>
    </location>
</feature>
<evidence type="ECO:0000256" key="13">
    <source>
        <dbReference type="ARBA" id="ARBA00023136"/>
    </source>
</evidence>
<feature type="transmembrane region" description="Helical" evidence="21">
    <location>
        <begin position="351"/>
        <end position="373"/>
    </location>
</feature>
<feature type="domain" description="Ion transport" evidence="22">
    <location>
        <begin position="802"/>
        <end position="1068"/>
    </location>
</feature>
<feature type="binding site" evidence="17">
    <location>
        <position position="332"/>
    </location>
    <ligand>
        <name>Ca(2+)</name>
        <dbReference type="ChEBI" id="CHEBI:29108"/>
    </ligand>
</feature>
<feature type="region of interest" description="Disordered" evidence="20">
    <location>
        <begin position="738"/>
        <end position="761"/>
    </location>
</feature>
<keyword evidence="9 17" id="KW-0106">Calcium</keyword>
<keyword evidence="4 19" id="KW-0109">Calcium transport</keyword>
<dbReference type="Gene3D" id="6.10.250.2500">
    <property type="match status" value="1"/>
</dbReference>
<feature type="binding site" evidence="17">
    <location>
        <position position="1007"/>
    </location>
    <ligand>
        <name>Ca(2+)</name>
        <dbReference type="ChEBI" id="CHEBI:29108"/>
    </ligand>
</feature>
<feature type="transmembrane region" description="Helical" evidence="21">
    <location>
        <begin position="318"/>
        <end position="339"/>
    </location>
</feature>
<keyword evidence="13 21" id="KW-0472">Membrane</keyword>
<keyword evidence="6 21" id="KW-0812">Transmembrane</keyword>
<feature type="domain" description="Ion transport" evidence="22">
    <location>
        <begin position="102"/>
        <end position="384"/>
    </location>
</feature>
<dbReference type="InterPro" id="IPR005450">
    <property type="entry name" value="VDCC_L_a1ssu"/>
</dbReference>
<dbReference type="GO" id="GO:0008331">
    <property type="term" value="F:high voltage-gated calcium channel activity"/>
    <property type="evidence" value="ECO:0007669"/>
    <property type="project" value="TreeGrafter"/>
</dbReference>
<comment type="subcellular location">
    <subcellularLocation>
        <location evidence="1 19">Membrane</location>
        <topology evidence="1 19">Multi-pass membrane protein</topology>
    </subcellularLocation>
</comment>
<keyword evidence="14" id="KW-1015">Disulfide bond</keyword>
<feature type="domain" description="Ion transport" evidence="22">
    <location>
        <begin position="487"/>
        <end position="699"/>
    </location>
</feature>
<feature type="region of interest" description="Disordered" evidence="20">
    <location>
        <begin position="1"/>
        <end position="27"/>
    </location>
</feature>
<dbReference type="PANTHER" id="PTHR45628:SF9">
    <property type="entry name" value="VOLTAGE-DEPENDENT L-TYPE CALCIUM CHANNEL SUBUNIT ALPHA-1S"/>
    <property type="match status" value="1"/>
</dbReference>
<feature type="transmembrane region" description="Helical" evidence="21">
    <location>
        <begin position="142"/>
        <end position="163"/>
    </location>
</feature>
<feature type="compositionally biased region" description="Basic and acidic residues" evidence="20">
    <location>
        <begin position="1"/>
        <end position="11"/>
    </location>
</feature>
<keyword evidence="3" id="KW-0597">Phosphoprotein</keyword>
<keyword evidence="15 18" id="KW-0325">Glycoprotein</keyword>
<dbReference type="Proteomes" id="UP000242638">
    <property type="component" value="Unassembled WGS sequence"/>
</dbReference>
<accession>A0A3P9QD23</accession>
<evidence type="ECO:0000256" key="19">
    <source>
        <dbReference type="RuleBase" id="RU003808"/>
    </source>
</evidence>
<reference evidence="23" key="2">
    <citation type="submission" date="2025-08" db="UniProtKB">
        <authorList>
            <consortium name="Ensembl"/>
        </authorList>
    </citation>
    <scope>IDENTIFICATION</scope>
    <source>
        <strain evidence="23">Guanapo</strain>
    </source>
</reference>
<dbReference type="FunFam" id="1.20.120.350:FF:000010">
    <property type="entry name" value="Voltage-dependent L-type calcium channel subunit alpha"/>
    <property type="match status" value="1"/>
</dbReference>
<feature type="glycosylation site" description="N-linked (GlcNAc...) asparagine" evidence="18">
    <location>
        <position position="297"/>
    </location>
</feature>
<keyword evidence="10 19" id="KW-0851">Voltage-gated channel</keyword>
<evidence type="ECO:0000256" key="7">
    <source>
        <dbReference type="ARBA" id="ARBA00022723"/>
    </source>
</evidence>
<dbReference type="PRINTS" id="PR00167">
    <property type="entry name" value="CACHANNEL"/>
</dbReference>
<dbReference type="SUPFAM" id="SSF81324">
    <property type="entry name" value="Voltage-gated potassium channels"/>
    <property type="match status" value="4"/>
</dbReference>
<proteinExistence type="inferred from homology"/>
<evidence type="ECO:0000259" key="22">
    <source>
        <dbReference type="Pfam" id="PF00520"/>
    </source>
</evidence>
<sequence>GEVRGSETELEGREEDGSGGGGGEPAHIKGYSGGLCEGIRMATNADAAKPVIMNEEELKKKQREKLKRLQATGGNPRPARTLFLFSLKNPFRKACINIVEWKTFEIIILLTIFANCVALAVFLPMPEEDSNNTNANLESLEYIFLIIFTFECFMKIIAYGLVFHEGAYLRNCWNILDFVIVFMGLFTFGLDTINMIAGVEKEKGGGFDMKALRAFRVLRPLRLVSGVPSLQVVMNSILKAMLPLLHIALLVFLLVTIYAIMGLELFKCKMHKTCYYTEGELPAPCAQAGNGRRCMINGSECRPNWEGPNNGITHFDNIGFAMLTVYQCITMEGWTKVLYWVNDAIGNEWPWLYFVPLILLGSFFVLNLVLGVLSGEFTKEREKARSRGEYQKLRERQQLDEDLHGYMEWITHAEVLDADREGKGELSEPRRVSEKETENTKVIFISLYCGPISPPECNLALFKTNHRLGLRWNRFFRMKCLIYVKTKSFYWAVMFLVFLNTLTIATEFHHQPDSLTSLQDVASRVLLVLFVFEMLVKMYALGPRAYFMSLFNRFDFFVVLCGILEMIMLSAGAVAPLGFSVLRCIRLLRIFKVTKYWTSLSNLVASLLNSVRSIASLLLLLFLFIVIFSLLGMQVFGGKFNFDYNRPRMSLFKYFLMIVFLDPHRRGMDQHHVQCLLRSDILLNVFLAIAVDNLAEAESLTSAQKEKGVQICVVNIYLFFFQLKIDEFESNVNEVKDPFPPADFPGDDEEEEPEIPISPRPRPMADLQLKEEAVPLPEASSFFIFGPQNKFRKLCYKIINASSFTNLILLFILLSSISLAAEDPIDPKSYRNQILAYADIVFTTVFTIEIVLKMTVYGAFMHEGSFCRNSFNILDLIVVTVSLLSMGMESSAISVVKILRVLRVLRPLRAINRAKGLKHVVQCVFVAIKTIGNIVLVTMLLNFMFACIGVQLFKGKFYSCTDPTKVTHMENSLQDTVLAKRQWINSDFNFDNVLNGMLALFTVSTFEGWPKLLYRAIDSAEEDMGPVYNNRVDVSIFFIIYIILIAFFMMNIFVGFVIVTFQEQGEQEYKNCELDKNQRQCVQYALKARPLRCYIPKNPYQYRVWYIVTSCYFEYLMFFLIMLNTLCLGMQHCNQSNYVTKLSDTLNLIFTVLFTVEMILKLMAFKVRVSTLMSSVLIRRSPALIHMIRPSPQGYFGDPWNVFDFIIVIGSVVDVILSEVDVSTRDTPARIFHGKLKRTLHFSGCCCRCCLLTSLAFSQPAV</sequence>
<keyword evidence="7 17" id="KW-0479">Metal-binding</keyword>
<evidence type="ECO:0000256" key="16">
    <source>
        <dbReference type="ARBA" id="ARBA00023303"/>
    </source>
</evidence>
<dbReference type="GeneTree" id="ENSGT00940000158289"/>
<dbReference type="InterPro" id="IPR005821">
    <property type="entry name" value="Ion_trans_dom"/>
</dbReference>
<evidence type="ECO:0000256" key="9">
    <source>
        <dbReference type="ARBA" id="ARBA00022837"/>
    </source>
</evidence>
<dbReference type="Bgee" id="ENSPREG00000021511">
    <property type="expression patterns" value="Expressed in head and 1 other cell type or tissue"/>
</dbReference>
<feature type="transmembrane region" description="Helical" evidence="21">
    <location>
        <begin position="175"/>
        <end position="197"/>
    </location>
</feature>
<feature type="transmembrane region" description="Helical" evidence="21">
    <location>
        <begin position="919"/>
        <end position="948"/>
    </location>
</feature>
<keyword evidence="2" id="KW-0813">Transport</keyword>
<dbReference type="PANTHER" id="PTHR45628">
    <property type="entry name" value="VOLTAGE-DEPENDENT CALCIUM CHANNEL TYPE A SUBUNIT ALPHA-1"/>
    <property type="match status" value="1"/>
</dbReference>
<organism evidence="23 24">
    <name type="scientific">Poecilia reticulata</name>
    <name type="common">Guppy</name>
    <name type="synonym">Acanthophacelus reticulatus</name>
    <dbReference type="NCBI Taxonomy" id="8081"/>
    <lineage>
        <taxon>Eukaryota</taxon>
        <taxon>Metazoa</taxon>
        <taxon>Chordata</taxon>
        <taxon>Craniata</taxon>
        <taxon>Vertebrata</taxon>
        <taxon>Euteleostomi</taxon>
        <taxon>Actinopterygii</taxon>
        <taxon>Neopterygii</taxon>
        <taxon>Teleostei</taxon>
        <taxon>Neoteleostei</taxon>
        <taxon>Acanthomorphata</taxon>
        <taxon>Ovalentaria</taxon>
        <taxon>Atherinomorphae</taxon>
        <taxon>Cyprinodontiformes</taxon>
        <taxon>Poeciliidae</taxon>
        <taxon>Poeciliinae</taxon>
        <taxon>Poecilia</taxon>
    </lineage>
</organism>
<evidence type="ECO:0000256" key="2">
    <source>
        <dbReference type="ARBA" id="ARBA00022448"/>
    </source>
</evidence>
<reference evidence="23" key="3">
    <citation type="submission" date="2025-09" db="UniProtKB">
        <authorList>
            <consortium name="Ensembl"/>
        </authorList>
    </citation>
    <scope>IDENTIFICATION</scope>
    <source>
        <strain evidence="23">Guanapo</strain>
    </source>
</reference>
<dbReference type="Pfam" id="PF00520">
    <property type="entry name" value="Ion_trans"/>
    <property type="match status" value="4"/>
</dbReference>
<evidence type="ECO:0000256" key="12">
    <source>
        <dbReference type="ARBA" id="ARBA00023065"/>
    </source>
</evidence>
<dbReference type="PRINTS" id="PR01630">
    <property type="entry name" value="LVDCCALPHA1"/>
</dbReference>
<dbReference type="PRINTS" id="PR01634">
    <property type="entry name" value="LVDCCALPHA1S"/>
</dbReference>
<evidence type="ECO:0000256" key="4">
    <source>
        <dbReference type="ARBA" id="ARBA00022568"/>
    </source>
</evidence>
<evidence type="ECO:0000256" key="14">
    <source>
        <dbReference type="ARBA" id="ARBA00023157"/>
    </source>
</evidence>
<dbReference type="GO" id="GO:0098703">
    <property type="term" value="P:calcium ion import across plasma membrane"/>
    <property type="evidence" value="ECO:0007669"/>
    <property type="project" value="TreeGrafter"/>
</dbReference>
<dbReference type="InterPro" id="IPR050599">
    <property type="entry name" value="VDCC_alpha-1_subunit"/>
</dbReference>
<dbReference type="GO" id="GO:0046872">
    <property type="term" value="F:metal ion binding"/>
    <property type="evidence" value="ECO:0007669"/>
    <property type="project" value="UniProtKB-KW"/>
</dbReference>
<feature type="transmembrane region" description="Helical" evidence="21">
    <location>
        <begin position="614"/>
        <end position="636"/>
    </location>
</feature>
<evidence type="ECO:0000256" key="17">
    <source>
        <dbReference type="PIRSR" id="PIRSR602077-1"/>
    </source>
</evidence>
<feature type="domain" description="Ion transport" evidence="22">
    <location>
        <begin position="1112"/>
        <end position="1220"/>
    </location>
</feature>
<evidence type="ECO:0000256" key="21">
    <source>
        <dbReference type="SAM" id="Phobius"/>
    </source>
</evidence>
<dbReference type="Ensembl" id="ENSPRET00000032299.1">
    <property type="protein sequence ID" value="ENSPREP00000031939.1"/>
    <property type="gene ID" value="ENSPREG00000021511.1"/>
</dbReference>
<feature type="transmembrane region" description="Helical" evidence="21">
    <location>
        <begin position="794"/>
        <end position="814"/>
    </location>
</feature>
<evidence type="ECO:0000313" key="23">
    <source>
        <dbReference type="Ensembl" id="ENSPREP00000031939.1"/>
    </source>
</evidence>
<feature type="compositionally biased region" description="Acidic residues" evidence="20">
    <location>
        <begin position="745"/>
        <end position="754"/>
    </location>
</feature>
<dbReference type="InterPro" id="IPR027359">
    <property type="entry name" value="Volt_channel_dom_sf"/>
</dbReference>
<comment type="similarity">
    <text evidence="19">Belongs to the calcium channel alpha-1 subunit (TC 1.A.1.11) family.</text>
</comment>
<dbReference type="InterPro" id="IPR005446">
    <property type="entry name" value="VDCC_L_a1su"/>
</dbReference>
<dbReference type="Gene3D" id="1.20.120.350">
    <property type="entry name" value="Voltage-gated potassium channels. Chain C"/>
    <property type="match status" value="4"/>
</dbReference>
<evidence type="ECO:0000256" key="15">
    <source>
        <dbReference type="ARBA" id="ARBA00023180"/>
    </source>
</evidence>
<feature type="transmembrane region" description="Helical" evidence="21">
    <location>
        <begin position="488"/>
        <end position="509"/>
    </location>
</feature>
<dbReference type="FunFam" id="1.10.287.70:FF:000008">
    <property type="entry name" value="Voltage-dependent L-type calcium channel subunit alpha"/>
    <property type="match status" value="1"/>
</dbReference>
<keyword evidence="8" id="KW-0677">Repeat</keyword>
<dbReference type="AlphaFoldDB" id="A0A3P9QD23"/>
<evidence type="ECO:0000256" key="6">
    <source>
        <dbReference type="ARBA" id="ARBA00022692"/>
    </source>
</evidence>
<feature type="transmembrane region" description="Helical" evidence="21">
    <location>
        <begin position="834"/>
        <end position="852"/>
    </location>
</feature>
<reference evidence="24" key="1">
    <citation type="submission" date="2013-11" db="EMBL/GenBank/DDBJ databases">
        <title>The genomic landscape of the Guanapo guppy.</title>
        <authorList>
            <person name="Kuenstner A."/>
            <person name="Dreyer C."/>
        </authorList>
    </citation>
    <scope>NUCLEOTIDE SEQUENCE</scope>
    <source>
        <strain evidence="24">Guanapo</strain>
    </source>
</reference>
<dbReference type="FunFam" id="1.20.120.350:FF:000001">
    <property type="entry name" value="Voltage-dependent L-type calcium channel subunit alpha"/>
    <property type="match status" value="1"/>
</dbReference>
<feature type="transmembrane region" description="Helical" evidence="21">
    <location>
        <begin position="244"/>
        <end position="266"/>
    </location>
</feature>
<dbReference type="InterPro" id="IPR002077">
    <property type="entry name" value="VDCCAlpha1"/>
</dbReference>
<dbReference type="FunFam" id="1.20.120.350:FF:000006">
    <property type="entry name" value="Voltage-dependent L-type calcium channel subunit alpha"/>
    <property type="match status" value="1"/>
</dbReference>
<evidence type="ECO:0000256" key="5">
    <source>
        <dbReference type="ARBA" id="ARBA00022673"/>
    </source>
</evidence>